<organism evidence="5 6">
    <name type="scientific">Monosiga brevicollis</name>
    <name type="common">Choanoflagellate</name>
    <dbReference type="NCBI Taxonomy" id="81824"/>
    <lineage>
        <taxon>Eukaryota</taxon>
        <taxon>Choanoflagellata</taxon>
        <taxon>Craspedida</taxon>
        <taxon>Salpingoecidae</taxon>
        <taxon>Monosiga</taxon>
    </lineage>
</organism>
<dbReference type="InterPro" id="IPR026581">
    <property type="entry name" value="TCP10L/CENPJ"/>
</dbReference>
<evidence type="ECO:0000256" key="2">
    <source>
        <dbReference type="SAM" id="Coils"/>
    </source>
</evidence>
<feature type="compositionally biased region" description="Polar residues" evidence="3">
    <location>
        <begin position="689"/>
        <end position="703"/>
    </location>
</feature>
<feature type="compositionally biased region" description="Acidic residues" evidence="3">
    <location>
        <begin position="101"/>
        <end position="113"/>
    </location>
</feature>
<dbReference type="RefSeq" id="XP_001747964.1">
    <property type="nucleotide sequence ID" value="XM_001747912.1"/>
</dbReference>
<dbReference type="InterPro" id="IPR009852">
    <property type="entry name" value="CENPJ_C_dom"/>
</dbReference>
<dbReference type="GeneID" id="5893208"/>
<evidence type="ECO:0000259" key="4">
    <source>
        <dbReference type="Pfam" id="PF07202"/>
    </source>
</evidence>
<accession>A9V5C9</accession>
<sequence>MRLRLPYSYGLKKPRAFDQDQMAAKVEPVKPWKKKGNKTHQSTAPTSAGPSNSAPSQRQRTAQLSARQTREPRPQQQTAMDTNDHSETLASPAYRAKRNENEDEDDEDDDFQDYADPFGAPEPTSMRPQHPSTTTALGPPVRKQPPIKIQHLALSPPRTSRPTVSAARAAASPNKASPSRALLDPAAAPSLDDTASEASFYLTRSQWEHQRVIDENELMEFESLERILTPGTTPTSRRNAAPVRSIASNQPLPTDRPASHKHIRVREAVVGQSSIHSHWPGEVSALPPPHDHHASFGSSARLDLDYQELYAQEFLVARPPGSPAPATGSTSTRRRVVALPSQVELDDASAWSDSDMPLDPLEEDWKHDAPSSTATTFRDPKPKQGKALQSNMEHAQHLDGTPSETGSEDTLHPDDGSDIADGEEHDETSPPPEARQTTTFAQRPQSRLVAKYFGGAATNSSNRAPSKHPTQHESAPAPLSEHIPTQPETQSHASRNTDVSRPPSKSQTHADGIVQAKIDELNAEIAYFKAENSQLRQLRQEHDEAVAALQREMTEFQKKREQDEADFAEAKESELKKLRRDRKMVDAHREALRAAPSREAKELIATLEQENQELREQLEQNKRRHNLTVSRYQDQVRRLEEELATVRDELQQVELARLALAHQDNRSVPSTTDNRSSGHLSAKQRTPAPHSNSTTVKIQNTRGLNGAPHLRDSGMSPSYEQGAMSSAESADESEADVYIYHVEQQAELLPSSAENKTVDVPTLNNSIHHLALDTEKHEDGLDEIIGSEKAGRRSETILPDGTQVIEFPNGTVKKVFADGRVHVAFFNGDTKETHADGRVVYFYQEAGTKHTTLPNGDEIYKFHTGQTEHHRGDGSKQICFVDGTIKELYATGEEETTFTDGTIQRVLVGGDRIIDFPDGQREIHTSEFSQRRYPDGTIKIVYVDGRQETQYSNGRVRIKDALGNVVVDKVLSQRRK</sequence>
<feature type="domain" description="Centromere protein J C-terminal" evidence="4">
    <location>
        <begin position="799"/>
        <end position="833"/>
    </location>
</feature>
<feature type="compositionally biased region" description="Polar residues" evidence="3">
    <location>
        <begin position="486"/>
        <end position="509"/>
    </location>
</feature>
<feature type="domain" description="Centromere protein J C-terminal" evidence="4">
    <location>
        <begin position="891"/>
        <end position="924"/>
    </location>
</feature>
<dbReference type="STRING" id="81824.A9V5C9"/>
<dbReference type="PANTHER" id="PTHR10331:SF6">
    <property type="entry name" value="SPINDLE ASSEMBLY ABNORMAL 4"/>
    <property type="match status" value="1"/>
</dbReference>
<feature type="compositionally biased region" description="Polar residues" evidence="3">
    <location>
        <begin position="435"/>
        <end position="445"/>
    </location>
</feature>
<feature type="region of interest" description="Disordered" evidence="3">
    <location>
        <begin position="348"/>
        <end position="445"/>
    </location>
</feature>
<dbReference type="GO" id="GO:0005813">
    <property type="term" value="C:centrosome"/>
    <property type="evidence" value="ECO:0000318"/>
    <property type="project" value="GO_Central"/>
</dbReference>
<evidence type="ECO:0000256" key="3">
    <source>
        <dbReference type="SAM" id="MobiDB-lite"/>
    </source>
</evidence>
<dbReference type="Gene3D" id="2.60.450.20">
    <property type="match status" value="1"/>
</dbReference>
<dbReference type="GO" id="GO:0005814">
    <property type="term" value="C:centriole"/>
    <property type="evidence" value="ECO:0000318"/>
    <property type="project" value="GO_Central"/>
</dbReference>
<comment type="similarity">
    <text evidence="1">Belongs to the TCP10 family.</text>
</comment>
<dbReference type="Proteomes" id="UP000001357">
    <property type="component" value="Unassembled WGS sequence"/>
</dbReference>
<dbReference type="GO" id="GO:0060271">
    <property type="term" value="P:cilium assembly"/>
    <property type="evidence" value="ECO:0000318"/>
    <property type="project" value="GO_Central"/>
</dbReference>
<feature type="region of interest" description="Disordered" evidence="3">
    <location>
        <begin position="457"/>
        <end position="511"/>
    </location>
</feature>
<feature type="compositionally biased region" description="Low complexity" evidence="3">
    <location>
        <begin position="160"/>
        <end position="193"/>
    </location>
</feature>
<feature type="compositionally biased region" description="Acidic residues" evidence="3">
    <location>
        <begin position="416"/>
        <end position="426"/>
    </location>
</feature>
<protein>
    <recommendedName>
        <fullName evidence="4">Centromere protein J C-terminal domain-containing protein</fullName>
    </recommendedName>
</protein>
<feature type="region of interest" description="Disordered" evidence="3">
    <location>
        <begin position="1"/>
        <end position="193"/>
    </location>
</feature>
<feature type="coiled-coil region" evidence="2">
    <location>
        <begin position="518"/>
        <end position="656"/>
    </location>
</feature>
<evidence type="ECO:0000256" key="1">
    <source>
        <dbReference type="ARBA" id="ARBA00005627"/>
    </source>
</evidence>
<dbReference type="KEGG" id="mbr:MONBRDRAFT_27468"/>
<dbReference type="GO" id="GO:0061511">
    <property type="term" value="P:centriole elongation"/>
    <property type="evidence" value="ECO:0000318"/>
    <property type="project" value="GO_Central"/>
</dbReference>
<dbReference type="Pfam" id="PF07202">
    <property type="entry name" value="Tcp10_C"/>
    <property type="match status" value="3"/>
</dbReference>
<dbReference type="EMBL" id="CH991560">
    <property type="protein sequence ID" value="EDQ87351.1"/>
    <property type="molecule type" value="Genomic_DNA"/>
</dbReference>
<reference evidence="5 6" key="1">
    <citation type="journal article" date="2008" name="Nature">
        <title>The genome of the choanoflagellate Monosiga brevicollis and the origin of metazoans.</title>
        <authorList>
            <consortium name="JGI Sequencing"/>
            <person name="King N."/>
            <person name="Westbrook M.J."/>
            <person name="Young S.L."/>
            <person name="Kuo A."/>
            <person name="Abedin M."/>
            <person name="Chapman J."/>
            <person name="Fairclough S."/>
            <person name="Hellsten U."/>
            <person name="Isogai Y."/>
            <person name="Letunic I."/>
            <person name="Marr M."/>
            <person name="Pincus D."/>
            <person name="Putnam N."/>
            <person name="Rokas A."/>
            <person name="Wright K.J."/>
            <person name="Zuzow R."/>
            <person name="Dirks W."/>
            <person name="Good M."/>
            <person name="Goodstein D."/>
            <person name="Lemons D."/>
            <person name="Li W."/>
            <person name="Lyons J.B."/>
            <person name="Morris A."/>
            <person name="Nichols S."/>
            <person name="Richter D.J."/>
            <person name="Salamov A."/>
            <person name="Bork P."/>
            <person name="Lim W.A."/>
            <person name="Manning G."/>
            <person name="Miller W.T."/>
            <person name="McGinnis W."/>
            <person name="Shapiro H."/>
            <person name="Tjian R."/>
            <person name="Grigoriev I.V."/>
            <person name="Rokhsar D."/>
        </authorList>
    </citation>
    <scope>NUCLEOTIDE SEQUENCE [LARGE SCALE GENOMIC DNA]</scope>
    <source>
        <strain evidence="6">MX1 / ATCC 50154</strain>
    </source>
</reference>
<evidence type="ECO:0000313" key="5">
    <source>
        <dbReference type="EMBL" id="EDQ87351.1"/>
    </source>
</evidence>
<dbReference type="GO" id="GO:0015631">
    <property type="term" value="F:tubulin binding"/>
    <property type="evidence" value="ECO:0000318"/>
    <property type="project" value="GO_Central"/>
</dbReference>
<dbReference type="InterPro" id="IPR047002">
    <property type="entry name" value="Tcp10_C_sf"/>
</dbReference>
<feature type="compositionally biased region" description="Polar residues" evidence="3">
    <location>
        <begin position="126"/>
        <end position="136"/>
    </location>
</feature>
<dbReference type="InParanoid" id="A9V5C9"/>
<proteinExistence type="inferred from homology"/>
<dbReference type="AlphaFoldDB" id="A9V5C9"/>
<feature type="domain" description="Centromere protein J C-terminal" evidence="4">
    <location>
        <begin position="927"/>
        <end position="958"/>
    </location>
</feature>
<gene>
    <name evidence="5" type="ORF">MONBRDRAFT_27468</name>
</gene>
<keyword evidence="6" id="KW-1185">Reference proteome</keyword>
<dbReference type="eggNOG" id="ENOG502QQR0">
    <property type="taxonomic scope" value="Eukaryota"/>
</dbReference>
<keyword evidence="2" id="KW-0175">Coiled coil</keyword>
<feature type="compositionally biased region" description="Polar residues" evidence="3">
    <location>
        <begin position="39"/>
        <end position="66"/>
    </location>
</feature>
<name>A9V5C9_MONBE</name>
<feature type="compositionally biased region" description="Polar residues" evidence="3">
    <location>
        <begin position="666"/>
        <end position="679"/>
    </location>
</feature>
<dbReference type="PANTHER" id="PTHR10331">
    <property type="entry name" value="T COMPLEX PROTEIN 10"/>
    <property type="match status" value="1"/>
</dbReference>
<feature type="region of interest" description="Disordered" evidence="3">
    <location>
        <begin position="664"/>
        <end position="731"/>
    </location>
</feature>
<evidence type="ECO:0000313" key="6">
    <source>
        <dbReference type="Proteomes" id="UP000001357"/>
    </source>
</evidence>
<dbReference type="OMA" id="GVASHNN"/>